<name>A0A0R9NM69_BORT9</name>
<reference evidence="1" key="1">
    <citation type="submission" date="2012-01" db="EMBL/GenBank/DDBJ databases">
        <authorList>
            <person name="Wikstroem N."/>
        </authorList>
    </citation>
    <scope>NUCLEOTIDE SEQUENCE</scope>
    <source>
        <strain evidence="1">91E135</strain>
        <plasmid evidence="1">lp150</plasmid>
    </source>
</reference>
<dbReference type="AlphaFoldDB" id="A0A0R9NM69"/>
<proteinExistence type="predicted"/>
<reference evidence="1" key="3">
    <citation type="submission" date="2015-06" db="EMBL/GenBank/DDBJ databases">
        <authorList>
            <person name="Hoefler B.C."/>
            <person name="Straight P.D."/>
        </authorList>
    </citation>
    <scope>NUCLEOTIDE SEQUENCE</scope>
    <source>
        <strain evidence="1">91E135</strain>
        <plasmid evidence="1">lp150</plasmid>
    </source>
</reference>
<keyword evidence="1" id="KW-0614">Plasmid</keyword>
<evidence type="ECO:0008006" key="2">
    <source>
        <dbReference type="Google" id="ProtNLM"/>
    </source>
</evidence>
<sequence>MITISFKFKRRYLMIKEIYHNVLLLLMLLLVISCNLKSSNKPQGDLHKTSLHKTIHGNDFGIKPKYSLDELLNPSGILSKEQAAVRNIRIIVTNPNIGSSENYRTYTDSEFSNLLNNLGIAKVEEMITAYLEIQNKQDKAEEAVKDINVAPFEGNLLGRLDNYKKDYSLHLKGLFNKSIDNDVYVNVIGDDYITKFIEVIGDAKSLKDVGEFYSAEDVSVDETSVLIYISNVVTNSVIGQIEGYKTYESSEKFFLLLGKLGFTKIKQIAGVHVNSVKARSKALDAINTISDKHLKQPLQNRFSTLNAAYSLHMKEAFSKSSLDDIYRAAIVNVNYAVGFNEIKNEVIIPANP</sequence>
<dbReference type="EMBL" id="HM008710">
    <property type="protein sequence ID" value="ALC78626.1"/>
    <property type="molecule type" value="Genomic_DNA"/>
</dbReference>
<dbReference type="PROSITE" id="PS51257">
    <property type="entry name" value="PROKAR_LIPOPROTEIN"/>
    <property type="match status" value="1"/>
</dbReference>
<protein>
    <recommendedName>
        <fullName evidence="2">Lipoprotein</fullName>
    </recommendedName>
</protein>
<reference evidence="1" key="2">
    <citation type="journal article" date="2013" name="J. Bacteriol.">
        <title>Large linear plasmids of Borrelia species that cause relapsing fever.</title>
        <authorList>
            <person name="Miller S.C."/>
            <person name="Porcella S.F."/>
            <person name="Raffel S.J."/>
            <person name="Schwan T.G."/>
            <person name="Barbour A.G."/>
        </authorList>
    </citation>
    <scope>NUCLEOTIDE SEQUENCE</scope>
    <source>
        <strain evidence="1">91E135</strain>
        <plasmid evidence="1">lp150</plasmid>
    </source>
</reference>
<accession>A0A0R9NM69</accession>
<gene>
    <name evidence="1" type="ORF">BTA139</name>
</gene>
<geneLocation type="plasmid" evidence="1">
    <name>lp150</name>
</geneLocation>
<organism evidence="1">
    <name type="scientific">Borrelia turicatae (strain 91E135)</name>
    <dbReference type="NCBI Taxonomy" id="314724"/>
    <lineage>
        <taxon>Bacteria</taxon>
        <taxon>Pseudomonadati</taxon>
        <taxon>Spirochaetota</taxon>
        <taxon>Spirochaetia</taxon>
        <taxon>Spirochaetales</taxon>
        <taxon>Borreliaceae</taxon>
        <taxon>Borrelia</taxon>
    </lineage>
</organism>
<dbReference type="NCBIfam" id="NF047534">
    <property type="entry name" value="lipo_BTA121_dup"/>
    <property type="match status" value="2"/>
</dbReference>
<evidence type="ECO:0000313" key="1">
    <source>
        <dbReference type="EMBL" id="ALC78626.1"/>
    </source>
</evidence>